<evidence type="ECO:0000256" key="4">
    <source>
        <dbReference type="PROSITE-ProRule" id="PRU00317"/>
    </source>
</evidence>
<sequence>MGNNNNNNNKNYFPSSSSSTPAFSLFDGPDFLNRNLGRNWLDINGRRQRDVPPIHNNYNDINNNLVLMAMDWHGCRCLQTKIDEGNPRNVEAILSVVKDNIHDFIKHPFANYLIQRIFKATNSVTYHQIHSLVLLLTSNHQKLIDVCKDHYGTRVMQNMLENINHPLTLYHILYTVNCITVALMKNLNGSYVILQCLKLFQPNYKKMLLDKVAQNCVEVATDKVGCTAIQKCLGHVGGMPLELLMTGIVCNAMVLALDPYGNYVLQYVIKMGVKKMVIEVLHGNFVRLSMDKHASNVVEDLLRYSEENDVAVIVEEIMTSRDFLTVVRDPFGNYVAQRALEFTKGGLRFELSFLINSYRKNLQNHIFGKRVLAEAMKILMEGNWFNV</sequence>
<dbReference type="InterPro" id="IPR001313">
    <property type="entry name" value="Pumilio_RNA-bd_rpt"/>
</dbReference>
<dbReference type="eggNOG" id="KOG2049">
    <property type="taxonomic scope" value="Eukaryota"/>
</dbReference>
<dbReference type="AlphaFoldDB" id="A0A1S2YHM8"/>
<feature type="repeat" description="Pumilio" evidence="4">
    <location>
        <begin position="316"/>
        <end position="356"/>
    </location>
</feature>
<dbReference type="GO" id="GO:0005737">
    <property type="term" value="C:cytoplasm"/>
    <property type="evidence" value="ECO:0007669"/>
    <property type="project" value="TreeGrafter"/>
</dbReference>
<gene>
    <name evidence="7" type="primary">LOC101492669</name>
</gene>
<dbReference type="PANTHER" id="PTHR12537:SF129">
    <property type="entry name" value="PUMILIO HOMOLOG 15-LIKE"/>
    <property type="match status" value="1"/>
</dbReference>
<reference evidence="7" key="2">
    <citation type="submission" date="2025-08" db="UniProtKB">
        <authorList>
            <consortium name="RefSeq"/>
        </authorList>
    </citation>
    <scope>IDENTIFICATION</scope>
    <source>
        <tissue evidence="7">Etiolated seedlings</tissue>
    </source>
</reference>
<evidence type="ECO:0000259" key="5">
    <source>
        <dbReference type="PROSITE" id="PS50303"/>
    </source>
</evidence>
<dbReference type="PaxDb" id="3827-XP_004504943.1"/>
<dbReference type="InterPro" id="IPR033133">
    <property type="entry name" value="PUM-HD"/>
</dbReference>
<keyword evidence="3" id="KW-0694">RNA-binding</keyword>
<dbReference type="Proteomes" id="UP000087171">
    <property type="component" value="Chromosome Ca6"/>
</dbReference>
<evidence type="ECO:0000313" key="6">
    <source>
        <dbReference type="Proteomes" id="UP000087171"/>
    </source>
</evidence>
<evidence type="ECO:0000256" key="1">
    <source>
        <dbReference type="ARBA" id="ARBA00022737"/>
    </source>
</evidence>
<proteinExistence type="predicted"/>
<dbReference type="SMART" id="SM00025">
    <property type="entry name" value="Pumilio"/>
    <property type="match status" value="8"/>
</dbReference>
<dbReference type="GO" id="GO:0006417">
    <property type="term" value="P:regulation of translation"/>
    <property type="evidence" value="ECO:0007669"/>
    <property type="project" value="UniProtKB-KW"/>
</dbReference>
<dbReference type="PROSITE" id="PS50302">
    <property type="entry name" value="PUM"/>
    <property type="match status" value="5"/>
</dbReference>
<feature type="repeat" description="Pumilio" evidence="4">
    <location>
        <begin position="135"/>
        <end position="174"/>
    </location>
</feature>
<protein>
    <submittedName>
        <fullName evidence="7">Pumilio homolog 12-like</fullName>
    </submittedName>
</protein>
<organism evidence="6 7">
    <name type="scientific">Cicer arietinum</name>
    <name type="common">Chickpea</name>
    <name type="synonym">Garbanzo</name>
    <dbReference type="NCBI Taxonomy" id="3827"/>
    <lineage>
        <taxon>Eukaryota</taxon>
        <taxon>Viridiplantae</taxon>
        <taxon>Streptophyta</taxon>
        <taxon>Embryophyta</taxon>
        <taxon>Tracheophyta</taxon>
        <taxon>Spermatophyta</taxon>
        <taxon>Magnoliopsida</taxon>
        <taxon>eudicotyledons</taxon>
        <taxon>Gunneridae</taxon>
        <taxon>Pentapetalae</taxon>
        <taxon>rosids</taxon>
        <taxon>fabids</taxon>
        <taxon>Fabales</taxon>
        <taxon>Fabaceae</taxon>
        <taxon>Papilionoideae</taxon>
        <taxon>50 kb inversion clade</taxon>
        <taxon>NPAAA clade</taxon>
        <taxon>Hologalegina</taxon>
        <taxon>IRL clade</taxon>
        <taxon>Cicereae</taxon>
        <taxon>Cicer</taxon>
    </lineage>
</organism>
<feature type="repeat" description="Pumilio" evidence="4">
    <location>
        <begin position="279"/>
        <end position="315"/>
    </location>
</feature>
<evidence type="ECO:0000313" key="7">
    <source>
        <dbReference type="RefSeq" id="XP_004504943.1"/>
    </source>
</evidence>
<keyword evidence="1" id="KW-0677">Repeat</keyword>
<keyword evidence="6" id="KW-1185">Reference proteome</keyword>
<dbReference type="OrthoDB" id="668540at2759"/>
<keyword evidence="2" id="KW-0810">Translation regulation</keyword>
<dbReference type="PANTHER" id="PTHR12537">
    <property type="entry name" value="RNA BINDING PROTEIN PUMILIO-RELATED"/>
    <property type="match status" value="1"/>
</dbReference>
<dbReference type="Gene3D" id="1.25.10.10">
    <property type="entry name" value="Leucine-rich Repeat Variant"/>
    <property type="match status" value="1"/>
</dbReference>
<name>A0A1S2YHM8_CICAR</name>
<dbReference type="InterPro" id="IPR016024">
    <property type="entry name" value="ARM-type_fold"/>
</dbReference>
<accession>A0A1S2YHM8</accession>
<evidence type="ECO:0000256" key="3">
    <source>
        <dbReference type="ARBA" id="ARBA00022884"/>
    </source>
</evidence>
<dbReference type="Pfam" id="PF00806">
    <property type="entry name" value="PUF"/>
    <property type="match status" value="8"/>
</dbReference>
<feature type="repeat" description="Pumilio" evidence="4">
    <location>
        <begin position="60"/>
        <end position="95"/>
    </location>
</feature>
<dbReference type="InterPro" id="IPR011989">
    <property type="entry name" value="ARM-like"/>
</dbReference>
<feature type="domain" description="PUM-HD" evidence="5">
    <location>
        <begin position="32"/>
        <end position="379"/>
    </location>
</feature>
<reference evidence="6" key="1">
    <citation type="journal article" date="2013" name="Nat. Biotechnol.">
        <title>Draft genome sequence of chickpea (Cicer arietinum) provides a resource for trait improvement.</title>
        <authorList>
            <person name="Varshney R.K."/>
            <person name="Song C."/>
            <person name="Saxena R.K."/>
            <person name="Azam S."/>
            <person name="Yu S."/>
            <person name="Sharpe A.G."/>
            <person name="Cannon S."/>
            <person name="Baek J."/>
            <person name="Rosen B.D."/>
            <person name="Tar'an B."/>
            <person name="Millan T."/>
            <person name="Zhang X."/>
            <person name="Ramsay L.D."/>
            <person name="Iwata A."/>
            <person name="Wang Y."/>
            <person name="Nelson W."/>
            <person name="Farmer A.D."/>
            <person name="Gaur P.M."/>
            <person name="Soderlund C."/>
            <person name="Penmetsa R.V."/>
            <person name="Xu C."/>
            <person name="Bharti A.K."/>
            <person name="He W."/>
            <person name="Winter P."/>
            <person name="Zhao S."/>
            <person name="Hane J.K."/>
            <person name="Carrasquilla-Garcia N."/>
            <person name="Condie J.A."/>
            <person name="Upadhyaya H.D."/>
            <person name="Luo M.C."/>
            <person name="Thudi M."/>
            <person name="Gowda C.L."/>
            <person name="Singh N.P."/>
            <person name="Lichtenzveig J."/>
            <person name="Gali K.K."/>
            <person name="Rubio J."/>
            <person name="Nadarajan N."/>
            <person name="Dolezel J."/>
            <person name="Bansal K.C."/>
            <person name="Xu X."/>
            <person name="Edwards D."/>
            <person name="Zhang G."/>
            <person name="Kahl G."/>
            <person name="Gil J."/>
            <person name="Singh K.B."/>
            <person name="Datta S.K."/>
            <person name="Jackson S.A."/>
            <person name="Wang J."/>
            <person name="Cook D.R."/>
        </authorList>
    </citation>
    <scope>NUCLEOTIDE SEQUENCE [LARGE SCALE GENOMIC DNA]</scope>
    <source>
        <strain evidence="6">cv. CDC Frontier</strain>
    </source>
</reference>
<dbReference type="GO" id="GO:0003729">
    <property type="term" value="F:mRNA binding"/>
    <property type="evidence" value="ECO:0007669"/>
    <property type="project" value="TreeGrafter"/>
</dbReference>
<dbReference type="SUPFAM" id="SSF48371">
    <property type="entry name" value="ARM repeat"/>
    <property type="match status" value="1"/>
</dbReference>
<dbReference type="PROSITE" id="PS50303">
    <property type="entry name" value="PUM_HD"/>
    <property type="match status" value="1"/>
</dbReference>
<feature type="repeat" description="Pumilio" evidence="4">
    <location>
        <begin position="211"/>
        <end position="246"/>
    </location>
</feature>
<dbReference type="RefSeq" id="XP_004504943.1">
    <property type="nucleotide sequence ID" value="XM_004504886.3"/>
</dbReference>
<evidence type="ECO:0000256" key="2">
    <source>
        <dbReference type="ARBA" id="ARBA00022845"/>
    </source>
</evidence>